<feature type="region of interest" description="Disordered" evidence="1">
    <location>
        <begin position="1"/>
        <end position="104"/>
    </location>
</feature>
<reference evidence="2" key="1">
    <citation type="submission" date="2019-04" db="EMBL/GenBank/DDBJ databases">
        <title>Draft genome sequences of Streptomyces avermitilis MC3.</title>
        <authorList>
            <person name="Komaki H."/>
            <person name="Tamura T."/>
            <person name="Hosoyama A."/>
        </authorList>
    </citation>
    <scope>NUCLEOTIDE SEQUENCE</scope>
    <source>
        <strain evidence="2">MC3</strain>
    </source>
</reference>
<evidence type="ECO:0000313" key="2">
    <source>
        <dbReference type="EMBL" id="BBJ51792.1"/>
    </source>
</evidence>
<protein>
    <submittedName>
        <fullName evidence="2">Uncharacterized protein</fullName>
    </submittedName>
</protein>
<proteinExistence type="predicted"/>
<feature type="compositionally biased region" description="Polar residues" evidence="1">
    <location>
        <begin position="68"/>
        <end position="78"/>
    </location>
</feature>
<feature type="compositionally biased region" description="Low complexity" evidence="1">
    <location>
        <begin position="81"/>
        <end position="104"/>
    </location>
</feature>
<sequence length="135" mass="13476">MSADATQFLGHGPQAGSRPAADPDAQATQYLPPVPAEPDAGSYGIRPGAPDERQPPAEFDNLFRSDSAGASSTQQLPQFQPPAAGAPGAPGGRAAARRAAGDEGAAAVAAPVRVCRSSPPSAWASPCSASARARC</sequence>
<organism evidence="2">
    <name type="scientific">Streptomyces avermitilis</name>
    <dbReference type="NCBI Taxonomy" id="33903"/>
    <lineage>
        <taxon>Bacteria</taxon>
        <taxon>Bacillati</taxon>
        <taxon>Actinomycetota</taxon>
        <taxon>Actinomycetes</taxon>
        <taxon>Kitasatosporales</taxon>
        <taxon>Streptomycetaceae</taxon>
        <taxon>Streptomyces</taxon>
    </lineage>
</organism>
<gene>
    <name evidence="2" type="ORF">SAVMC3_44210</name>
</gene>
<evidence type="ECO:0000256" key="1">
    <source>
        <dbReference type="SAM" id="MobiDB-lite"/>
    </source>
</evidence>
<dbReference type="AlphaFoldDB" id="A0A499VDV1"/>
<dbReference type="EMBL" id="AP019621">
    <property type="protein sequence ID" value="BBJ51792.1"/>
    <property type="molecule type" value="Genomic_DNA"/>
</dbReference>
<accession>A0A499VDV1</accession>
<name>A0A499VDV1_STRAX</name>